<dbReference type="Proteomes" id="UP000240357">
    <property type="component" value="Unassembled WGS sequence"/>
</dbReference>
<sequence>MNRRDFVKITSALVATHNISFPSEARQNKTPLKTIKVTHTDSNFEREKLVRPFGFKGGYLTELWQTVSKLETSSGNSGIGLATQSVLYADADLFAAHSEAGGNALKYTLTEKALQLVKQTPFTTPVELVEKILPEAMRLGQTITGKADLNPIFTYIALVSLDNAAWVLYAAENNFKTFDAMVPEPYRSALTSRSNKIAIMYQVPYGMPMEDLKKAAHDGYFVFKIKSGEPGTQAEMLQKDMDRLTLIHKTLQNFRTDHTPSGKLIYTIDPNARYQKKELFQRYLDHAQKIGAFEQILFAEEPLNEKNDENVKDLGIPIAGDESVHDEASAIRRLEQGYGALVLKGIAKTLSFSMKVAKLAKERGVPCLCADLTVNPILVDWHKNLAARVTPFPGIGMGLMETNGDMNYRNWPTMMRYNPAANASWNKVNKGVFELGKDFYDQSAGIFQPSTHYQELFRKKTN</sequence>
<dbReference type="Gene3D" id="3.20.20.120">
    <property type="entry name" value="Enolase-like C-terminal domain"/>
    <property type="match status" value="1"/>
</dbReference>
<evidence type="ECO:0000259" key="1">
    <source>
        <dbReference type="Pfam" id="PF13378"/>
    </source>
</evidence>
<feature type="domain" description="Enolase C-terminal" evidence="1">
    <location>
        <begin position="212"/>
        <end position="386"/>
    </location>
</feature>
<dbReference type="Pfam" id="PF13378">
    <property type="entry name" value="MR_MLE_C"/>
    <property type="match status" value="1"/>
</dbReference>
<evidence type="ECO:0000313" key="2">
    <source>
        <dbReference type="EMBL" id="PSR55525.1"/>
    </source>
</evidence>
<dbReference type="AlphaFoldDB" id="A0A2T2YJ59"/>
<keyword evidence="3" id="KW-1185">Reference proteome</keyword>
<protein>
    <submittedName>
        <fullName evidence="2">L-alanine-DL-glutamate epimerase</fullName>
    </submittedName>
</protein>
<organism evidence="2 3">
    <name type="scientific">Adhaeribacter arboris</name>
    <dbReference type="NCBI Taxonomy" id="2072846"/>
    <lineage>
        <taxon>Bacteria</taxon>
        <taxon>Pseudomonadati</taxon>
        <taxon>Bacteroidota</taxon>
        <taxon>Cytophagia</taxon>
        <taxon>Cytophagales</taxon>
        <taxon>Hymenobacteraceae</taxon>
        <taxon>Adhaeribacter</taxon>
    </lineage>
</organism>
<comment type="caution">
    <text evidence="2">The sequence shown here is derived from an EMBL/GenBank/DDBJ whole genome shotgun (WGS) entry which is preliminary data.</text>
</comment>
<proteinExistence type="predicted"/>
<dbReference type="InterPro" id="IPR029065">
    <property type="entry name" value="Enolase_C-like"/>
</dbReference>
<dbReference type="EMBL" id="PYFT01000001">
    <property type="protein sequence ID" value="PSR55525.1"/>
    <property type="molecule type" value="Genomic_DNA"/>
</dbReference>
<dbReference type="GO" id="GO:0016854">
    <property type="term" value="F:racemase and epimerase activity"/>
    <property type="evidence" value="ECO:0007669"/>
    <property type="project" value="UniProtKB-ARBA"/>
</dbReference>
<name>A0A2T2YJ59_9BACT</name>
<dbReference type="InterPro" id="IPR036849">
    <property type="entry name" value="Enolase-like_C_sf"/>
</dbReference>
<dbReference type="SUPFAM" id="SSF51604">
    <property type="entry name" value="Enolase C-terminal domain-like"/>
    <property type="match status" value="1"/>
</dbReference>
<dbReference type="OrthoDB" id="1099889at2"/>
<evidence type="ECO:0000313" key="3">
    <source>
        <dbReference type="Proteomes" id="UP000240357"/>
    </source>
</evidence>
<reference evidence="2 3" key="1">
    <citation type="submission" date="2018-03" db="EMBL/GenBank/DDBJ databases">
        <title>Adhaeribacter sp. HMF7605 Genome sequencing and assembly.</title>
        <authorList>
            <person name="Kang H."/>
            <person name="Kang J."/>
            <person name="Cha I."/>
            <person name="Kim H."/>
            <person name="Joh K."/>
        </authorList>
    </citation>
    <scope>NUCLEOTIDE SEQUENCE [LARGE SCALE GENOMIC DNA]</scope>
    <source>
        <strain evidence="2 3">HMF7605</strain>
    </source>
</reference>
<dbReference type="RefSeq" id="WP_106931705.1">
    <property type="nucleotide sequence ID" value="NZ_PYFT01000001.1"/>
</dbReference>
<gene>
    <name evidence="2" type="ORF">AHMF7605_19440</name>
</gene>
<accession>A0A2T2YJ59</accession>